<keyword evidence="3" id="KW-1185">Reference proteome</keyword>
<evidence type="ECO:0000313" key="2">
    <source>
        <dbReference type="EMBL" id="GGF58224.1"/>
    </source>
</evidence>
<accession>A0A917BTJ8</accession>
<evidence type="ECO:0000256" key="1">
    <source>
        <dbReference type="SAM" id="MobiDB-lite"/>
    </source>
</evidence>
<gene>
    <name evidence="2" type="ORF">GCM10011519_35090</name>
</gene>
<name>A0A917BTJ8_9ACTN</name>
<dbReference type="RefSeq" id="WP_188781377.1">
    <property type="nucleotide sequence ID" value="NZ_BMKQ01000002.1"/>
</dbReference>
<reference evidence="2" key="2">
    <citation type="submission" date="2020-09" db="EMBL/GenBank/DDBJ databases">
        <authorList>
            <person name="Sun Q."/>
            <person name="Zhou Y."/>
        </authorList>
    </citation>
    <scope>NUCLEOTIDE SEQUENCE</scope>
    <source>
        <strain evidence="2">CGMCC 1.16067</strain>
    </source>
</reference>
<protein>
    <submittedName>
        <fullName evidence="2">Uncharacterized protein</fullName>
    </submittedName>
</protein>
<organism evidence="2 3">
    <name type="scientific">Marmoricola endophyticus</name>
    <dbReference type="NCBI Taxonomy" id="2040280"/>
    <lineage>
        <taxon>Bacteria</taxon>
        <taxon>Bacillati</taxon>
        <taxon>Actinomycetota</taxon>
        <taxon>Actinomycetes</taxon>
        <taxon>Propionibacteriales</taxon>
        <taxon>Nocardioidaceae</taxon>
        <taxon>Marmoricola</taxon>
    </lineage>
</organism>
<comment type="caution">
    <text evidence="2">The sequence shown here is derived from an EMBL/GenBank/DDBJ whole genome shotgun (WGS) entry which is preliminary data.</text>
</comment>
<proteinExistence type="predicted"/>
<sequence length="111" mass="12437">MRVLVDDMQTPENRDRGTLSGADGRTYTRRSTRMSRRRADALIASGTPVVLDEGLLTWCDGDDAQAAWARERAYVIATAPTFEQRAKHYVWTAGSWESDDGSSIIFLVEHC</sequence>
<dbReference type="Proteomes" id="UP000649179">
    <property type="component" value="Unassembled WGS sequence"/>
</dbReference>
<feature type="region of interest" description="Disordered" evidence="1">
    <location>
        <begin position="1"/>
        <end position="32"/>
    </location>
</feature>
<dbReference type="EMBL" id="BMKQ01000002">
    <property type="protein sequence ID" value="GGF58224.1"/>
    <property type="molecule type" value="Genomic_DNA"/>
</dbReference>
<dbReference type="AlphaFoldDB" id="A0A917BTJ8"/>
<evidence type="ECO:0000313" key="3">
    <source>
        <dbReference type="Proteomes" id="UP000649179"/>
    </source>
</evidence>
<reference evidence="2" key="1">
    <citation type="journal article" date="2014" name="Int. J. Syst. Evol. Microbiol.">
        <title>Complete genome sequence of Corynebacterium casei LMG S-19264T (=DSM 44701T), isolated from a smear-ripened cheese.</title>
        <authorList>
            <consortium name="US DOE Joint Genome Institute (JGI-PGF)"/>
            <person name="Walter F."/>
            <person name="Albersmeier A."/>
            <person name="Kalinowski J."/>
            <person name="Ruckert C."/>
        </authorList>
    </citation>
    <scope>NUCLEOTIDE SEQUENCE</scope>
    <source>
        <strain evidence="2">CGMCC 1.16067</strain>
    </source>
</reference>